<proteinExistence type="predicted"/>
<sequence length="87" mass="10030">MSLTSYLAAPSRDLEIFLTFVGKLCCLSAVRAEPRTEFEKLQEVSALIFKFFILAHFHPRKTTQLIVKHHLTKTHPHNQHGPFLTSR</sequence>
<dbReference type="EMBL" id="JAENIM010000047">
    <property type="protein sequence ID" value="MBK1792660.1"/>
    <property type="molecule type" value="Genomic_DNA"/>
</dbReference>
<evidence type="ECO:0000313" key="1">
    <source>
        <dbReference type="EMBL" id="MBK1792660.1"/>
    </source>
</evidence>
<gene>
    <name evidence="1" type="ORF">JIN82_15960</name>
</gene>
<evidence type="ECO:0000313" key="2">
    <source>
        <dbReference type="Proteomes" id="UP000624703"/>
    </source>
</evidence>
<organism evidence="1 2">
    <name type="scientific">Persicirhabdus sediminis</name>
    <dbReference type="NCBI Taxonomy" id="454144"/>
    <lineage>
        <taxon>Bacteria</taxon>
        <taxon>Pseudomonadati</taxon>
        <taxon>Verrucomicrobiota</taxon>
        <taxon>Verrucomicrobiia</taxon>
        <taxon>Verrucomicrobiales</taxon>
        <taxon>Verrucomicrobiaceae</taxon>
        <taxon>Persicirhabdus</taxon>
    </lineage>
</organism>
<name>A0A8J7SK79_9BACT</name>
<dbReference type="AlphaFoldDB" id="A0A8J7SK79"/>
<dbReference type="Proteomes" id="UP000624703">
    <property type="component" value="Unassembled WGS sequence"/>
</dbReference>
<accession>A0A8J7SK79</accession>
<keyword evidence="2" id="KW-1185">Reference proteome</keyword>
<comment type="caution">
    <text evidence="1">The sequence shown here is derived from an EMBL/GenBank/DDBJ whole genome shotgun (WGS) entry which is preliminary data.</text>
</comment>
<reference evidence="1" key="1">
    <citation type="submission" date="2021-01" db="EMBL/GenBank/DDBJ databases">
        <title>Modified the classification status of verrucomicrobia.</title>
        <authorList>
            <person name="Feng X."/>
        </authorList>
    </citation>
    <scope>NUCLEOTIDE SEQUENCE</scope>
    <source>
        <strain evidence="1">_KCTC 22039</strain>
    </source>
</reference>
<protein>
    <submittedName>
        <fullName evidence="1">Uncharacterized protein</fullName>
    </submittedName>
</protein>